<dbReference type="RefSeq" id="WP_141149271.1">
    <property type="nucleotide sequence ID" value="NZ_VHLG01000007.1"/>
</dbReference>
<evidence type="ECO:0000256" key="1">
    <source>
        <dbReference type="SAM" id="Phobius"/>
    </source>
</evidence>
<dbReference type="Gene3D" id="3.30.450.40">
    <property type="match status" value="1"/>
</dbReference>
<proteinExistence type="predicted"/>
<dbReference type="EMBL" id="VHLG01000007">
    <property type="protein sequence ID" value="TPW30062.1"/>
    <property type="molecule type" value="Genomic_DNA"/>
</dbReference>
<evidence type="ECO:0000313" key="3">
    <source>
        <dbReference type="EMBL" id="TPW30062.1"/>
    </source>
</evidence>
<dbReference type="Gene3D" id="6.10.340.10">
    <property type="match status" value="1"/>
</dbReference>
<feature type="domain" description="HD-GYP" evidence="2">
    <location>
        <begin position="751"/>
        <end position="960"/>
    </location>
</feature>
<dbReference type="OrthoDB" id="9802066at2"/>
<keyword evidence="1" id="KW-0812">Transmembrane</keyword>
<gene>
    <name evidence="3" type="ORF">FJU08_12085</name>
</gene>
<dbReference type="AlphaFoldDB" id="A0A506U6P3"/>
<dbReference type="GO" id="GO:0008081">
    <property type="term" value="F:phosphoric diester hydrolase activity"/>
    <property type="evidence" value="ECO:0007669"/>
    <property type="project" value="UniProtKB-ARBA"/>
</dbReference>
<dbReference type="CDD" id="cd00077">
    <property type="entry name" value="HDc"/>
    <property type="match status" value="2"/>
</dbReference>
<keyword evidence="1" id="KW-1133">Transmembrane helix</keyword>
<dbReference type="InterPro" id="IPR029016">
    <property type="entry name" value="GAF-like_dom_sf"/>
</dbReference>
<evidence type="ECO:0000313" key="4">
    <source>
        <dbReference type="Proteomes" id="UP000318801"/>
    </source>
</evidence>
<dbReference type="SUPFAM" id="SSF109604">
    <property type="entry name" value="HD-domain/PDEase-like"/>
    <property type="match status" value="2"/>
</dbReference>
<accession>A0A506U6P3</accession>
<name>A0A506U6P3_9HYPH</name>
<dbReference type="SMART" id="SM00471">
    <property type="entry name" value="HDc"/>
    <property type="match status" value="1"/>
</dbReference>
<evidence type="ECO:0000259" key="2">
    <source>
        <dbReference type="PROSITE" id="PS51832"/>
    </source>
</evidence>
<keyword evidence="4" id="KW-1185">Reference proteome</keyword>
<dbReference type="PANTHER" id="PTHR43155:SF2">
    <property type="entry name" value="CYCLIC DI-GMP PHOSPHODIESTERASE PA4108"/>
    <property type="match status" value="1"/>
</dbReference>
<dbReference type="InterPro" id="IPR037522">
    <property type="entry name" value="HD_GYP_dom"/>
</dbReference>
<keyword evidence="1" id="KW-0472">Membrane</keyword>
<feature type="transmembrane region" description="Helical" evidence="1">
    <location>
        <begin position="348"/>
        <end position="371"/>
    </location>
</feature>
<sequence>MTHRISLRIYVLALLLALLLTSLAVIVIVQYNATRNMLIVSAEQLFARASSNTSQSLNAIGEKAAMAATLVSRSSLADETDLEGREKYAAMLAEILRQDEAISAVYMGYRDGDFFLMRKVTPGQKGADRLAAPPDSHFLLQTIMRDGPSSPLQGRYTFYDASLHILQNRVEPDYSFDPRLRDWYKAAINTVGIHQSMPYVFYTTGELGLTFSRQDPTGSAVAGADVTLAQLNTILEDDRPTTSSVAVILGTGNLVVASSEAGKRSEQALSPTDGYAMPPALANAGKQTLDDILQATDKDNMVSRALMEGQQRWRIFAQTFSGSGSYRLVIASPESELTAEAERIRRNLLYWCIGVIAVSIALALVIAHIIAGSLRRLESKAHEIGLLRFNTRHKNRSFIVEVDRLGMAIDKLETTVQRLLSVSKALTSEEDYTALLDQIMSSTVEATEARGAILYLTGADGRLEPACAMMDGNHLDPDQIPALDRQQRNHPAMTTDGASGRVFAVSEAEISRWYTGTIPAEDFTLMSVGLSDRKDLRLGALLLFLAPSSDPGHDRADILAFTTAISGLASSVIETARLIHDQRKTIFGMVELVASAIDQKSPYTGAHCQRVPVLTEMIAKAAIATKEGPLKDFSMTADEQQSLNLAAWLHDCGKVTTPEYVIDKSTKLETIHNRIHEIRTRFEVAKREAEVHCWRDIAEQGLTGEDRQARLDALEQQWAELDADFTFVASCNTGAESIHPETIARLNAIAAKSWTRTLSDRLGLSWEEEARMARTDAPDLPVAEPLLADSPNHIIERQERDKIDPDNPWGFTINVPTVLYNRGEIYNLSIGRGTLTDEEFYKIKEHAVSTIRMLDKIPFPAHLNGIRYLAGAHHERMDGKGYPCSLDAAELSIPARMIAVADVFEALTAADRPYRRAMPLSRALSIMSSMRAEGHIDGDIFALFLTSGACLSYARANMKPEQVDTVRIEDYL</sequence>
<protein>
    <recommendedName>
        <fullName evidence="2">HD-GYP domain-containing protein</fullName>
    </recommendedName>
</protein>
<dbReference type="Gene3D" id="3.30.450.20">
    <property type="entry name" value="PAS domain"/>
    <property type="match status" value="2"/>
</dbReference>
<comment type="caution">
    <text evidence="3">The sequence shown here is derived from an EMBL/GenBank/DDBJ whole genome shotgun (WGS) entry which is preliminary data.</text>
</comment>
<dbReference type="Gene3D" id="1.10.3210.10">
    <property type="entry name" value="Hypothetical protein af1432"/>
    <property type="match status" value="2"/>
</dbReference>
<dbReference type="PANTHER" id="PTHR43155">
    <property type="entry name" value="CYCLIC DI-GMP PHOSPHODIESTERASE PA4108-RELATED"/>
    <property type="match status" value="1"/>
</dbReference>
<dbReference type="Proteomes" id="UP000318801">
    <property type="component" value="Unassembled WGS sequence"/>
</dbReference>
<dbReference type="Pfam" id="PF13487">
    <property type="entry name" value="HD_5"/>
    <property type="match status" value="1"/>
</dbReference>
<dbReference type="InterPro" id="IPR003607">
    <property type="entry name" value="HD/PDEase_dom"/>
</dbReference>
<organism evidence="3 4">
    <name type="scientific">Martelella alba</name>
    <dbReference type="NCBI Taxonomy" id="2590451"/>
    <lineage>
        <taxon>Bacteria</taxon>
        <taxon>Pseudomonadati</taxon>
        <taxon>Pseudomonadota</taxon>
        <taxon>Alphaproteobacteria</taxon>
        <taxon>Hyphomicrobiales</taxon>
        <taxon>Aurantimonadaceae</taxon>
        <taxon>Martelella</taxon>
    </lineage>
</organism>
<dbReference type="PROSITE" id="PS51832">
    <property type="entry name" value="HD_GYP"/>
    <property type="match status" value="1"/>
</dbReference>
<reference evidence="3 4" key="1">
    <citation type="submission" date="2019-06" db="EMBL/GenBank/DDBJ databases">
        <authorList>
            <person name="Li M."/>
        </authorList>
    </citation>
    <scope>NUCLEOTIDE SEQUENCE [LARGE SCALE GENOMIC DNA]</scope>
    <source>
        <strain evidence="3 4">BGMRC2036</strain>
    </source>
</reference>